<reference evidence="2 3" key="1">
    <citation type="submission" date="2017-10" db="EMBL/GenBank/DDBJ databases">
        <title>Sedimentibacterium mangrovi gen. nov., sp. nov., a novel member of family Phyllobacteriacea isolated from mangrove sediment.</title>
        <authorList>
            <person name="Liao H."/>
            <person name="Tian Y."/>
        </authorList>
    </citation>
    <scope>NUCLEOTIDE SEQUENCE [LARGE SCALE GENOMIC DNA]</scope>
    <source>
        <strain evidence="2 3">X9-2-2</strain>
    </source>
</reference>
<keyword evidence="1" id="KW-1133">Transmembrane helix</keyword>
<accession>A0A2G1QKE4</accession>
<sequence>MGAFLDQAVTFAIVLAAALYVVWRFFLPKHVRTKIRYGLSGRKAPCAPEPEQTGCAIGCAGCSLAGPRPGETEDR</sequence>
<dbReference type="Proteomes" id="UP000221168">
    <property type="component" value="Unassembled WGS sequence"/>
</dbReference>
<keyword evidence="1" id="KW-0472">Membrane</keyword>
<feature type="transmembrane region" description="Helical" evidence="1">
    <location>
        <begin position="6"/>
        <end position="27"/>
    </location>
</feature>
<name>A0A2G1QKE4_9HYPH</name>
<evidence type="ECO:0000313" key="3">
    <source>
        <dbReference type="Proteomes" id="UP000221168"/>
    </source>
</evidence>
<dbReference type="RefSeq" id="WP_099307482.1">
    <property type="nucleotide sequence ID" value="NZ_PDVP01000011.1"/>
</dbReference>
<comment type="caution">
    <text evidence="2">The sequence shown here is derived from an EMBL/GenBank/DDBJ whole genome shotgun (WGS) entry which is preliminary data.</text>
</comment>
<dbReference type="AlphaFoldDB" id="A0A2G1QKE4"/>
<organism evidence="2 3">
    <name type="scientific">Zhengella mangrovi</name>
    <dbReference type="NCBI Taxonomy" id="1982044"/>
    <lineage>
        <taxon>Bacteria</taxon>
        <taxon>Pseudomonadati</taxon>
        <taxon>Pseudomonadota</taxon>
        <taxon>Alphaproteobacteria</taxon>
        <taxon>Hyphomicrobiales</taxon>
        <taxon>Notoacmeibacteraceae</taxon>
        <taxon>Zhengella</taxon>
    </lineage>
</organism>
<evidence type="ECO:0000313" key="2">
    <source>
        <dbReference type="EMBL" id="PHP65931.1"/>
    </source>
</evidence>
<keyword evidence="3" id="KW-1185">Reference proteome</keyword>
<gene>
    <name evidence="2" type="ORF">CSC94_16565</name>
</gene>
<proteinExistence type="predicted"/>
<dbReference type="EMBL" id="PDVP01000011">
    <property type="protein sequence ID" value="PHP65931.1"/>
    <property type="molecule type" value="Genomic_DNA"/>
</dbReference>
<protein>
    <submittedName>
        <fullName evidence="2">Uncharacterized protein</fullName>
    </submittedName>
</protein>
<evidence type="ECO:0000256" key="1">
    <source>
        <dbReference type="SAM" id="Phobius"/>
    </source>
</evidence>
<keyword evidence="1" id="KW-0812">Transmembrane</keyword>